<dbReference type="EMBL" id="CP020370">
    <property type="protein sequence ID" value="AUB80697.1"/>
    <property type="molecule type" value="Genomic_DNA"/>
</dbReference>
<dbReference type="AlphaFoldDB" id="A0A2K8U563"/>
<accession>A0A2K8U563</accession>
<dbReference type="OrthoDB" id="5770125at2"/>
<sequence length="197" mass="20502">MPLPQTALAPHRQARPLALAVAQKMGAIALIALLVGCGHWPFEQQSPGPARPASKDCRARCDLQKTQCQQRQQTREQGCAQHYTSAKADYGLCLKAGNRNCRAPYTCLGADLGICQQEFEPCLSACGARGAQPLYVGTGTPAAAPAPPPEIAITPAPPPMLAPTPTPKLEKTPAPAPKANQTPPATPKVEKTGGAAG</sequence>
<feature type="compositionally biased region" description="Pro residues" evidence="1">
    <location>
        <begin position="148"/>
        <end position="166"/>
    </location>
</feature>
<feature type="region of interest" description="Disordered" evidence="1">
    <location>
        <begin position="148"/>
        <end position="197"/>
    </location>
</feature>
<organism evidence="2 3">
    <name type="scientific">Candidatus Thiodictyon syntrophicum</name>
    <dbReference type="NCBI Taxonomy" id="1166950"/>
    <lineage>
        <taxon>Bacteria</taxon>
        <taxon>Pseudomonadati</taxon>
        <taxon>Pseudomonadota</taxon>
        <taxon>Gammaproteobacteria</taxon>
        <taxon>Chromatiales</taxon>
        <taxon>Chromatiaceae</taxon>
        <taxon>Thiodictyon</taxon>
    </lineage>
</organism>
<name>A0A2K8U563_9GAMM</name>
<evidence type="ECO:0000313" key="2">
    <source>
        <dbReference type="EMBL" id="AUB80697.1"/>
    </source>
</evidence>
<proteinExistence type="predicted"/>
<dbReference type="RefSeq" id="WP_100918487.1">
    <property type="nucleotide sequence ID" value="NZ_CP020370.1"/>
</dbReference>
<evidence type="ECO:0000313" key="3">
    <source>
        <dbReference type="Proteomes" id="UP000232638"/>
    </source>
</evidence>
<reference evidence="2 3" key="1">
    <citation type="submission" date="2017-03" db="EMBL/GenBank/DDBJ databases">
        <title>Complete genome sequence of Candidatus 'Thiodictyon syntrophicum' sp. nov. strain Cad16T, a photolithoautotroph purple sulfur bacterium isolated from an alpine meromictic lake.</title>
        <authorList>
            <person name="Luedin S.M."/>
            <person name="Pothier J.F."/>
            <person name="Danza F."/>
            <person name="Storelli N."/>
            <person name="Wittwer M."/>
            <person name="Tonolla M."/>
        </authorList>
    </citation>
    <scope>NUCLEOTIDE SEQUENCE [LARGE SCALE GENOMIC DNA]</scope>
    <source>
        <strain evidence="2 3">Cad16T</strain>
    </source>
</reference>
<evidence type="ECO:0000256" key="1">
    <source>
        <dbReference type="SAM" id="MobiDB-lite"/>
    </source>
</evidence>
<dbReference type="KEGG" id="tsy:THSYN_06840"/>
<protein>
    <submittedName>
        <fullName evidence="2">Uncharacterized protein</fullName>
    </submittedName>
</protein>
<dbReference type="Proteomes" id="UP000232638">
    <property type="component" value="Chromosome"/>
</dbReference>
<gene>
    <name evidence="2" type="ORF">THSYN_06840</name>
</gene>
<keyword evidence="3" id="KW-1185">Reference proteome</keyword>